<feature type="domain" description="Hedgehog/Intein (Hint)" evidence="3">
    <location>
        <begin position="566"/>
        <end position="712"/>
    </location>
</feature>
<keyword evidence="2" id="KW-0964">Secreted</keyword>
<dbReference type="InterPro" id="IPR018511">
    <property type="entry name" value="Hemolysin-typ_Ca-bd_CS"/>
</dbReference>
<reference evidence="4 5" key="1">
    <citation type="submission" date="2015-09" db="EMBL/GenBank/DDBJ databases">
        <title>Complete genome sequence of Defluviimonas alba cai42t isolated from an oilfield in Xinjiang.</title>
        <authorList>
            <person name="Geng S."/>
            <person name="Pan X."/>
            <person name="Wu X."/>
        </authorList>
    </citation>
    <scope>NUCLEOTIDE SEQUENCE [LARGE SCALE GENOMIC DNA]</scope>
    <source>
        <strain evidence="5">cai42</strain>
    </source>
</reference>
<comment type="subcellular location">
    <subcellularLocation>
        <location evidence="1">Secreted</location>
    </subcellularLocation>
</comment>
<organism evidence="4 5">
    <name type="scientific">Frigidibacter mobilis</name>
    <dbReference type="NCBI Taxonomy" id="1335048"/>
    <lineage>
        <taxon>Bacteria</taxon>
        <taxon>Pseudomonadati</taxon>
        <taxon>Pseudomonadota</taxon>
        <taxon>Alphaproteobacteria</taxon>
        <taxon>Rhodobacterales</taxon>
        <taxon>Paracoccaceae</taxon>
        <taxon>Frigidibacter</taxon>
    </lineage>
</organism>
<dbReference type="SUPFAM" id="SSF51120">
    <property type="entry name" value="beta-Roll"/>
    <property type="match status" value="4"/>
</dbReference>
<dbReference type="PROSITE" id="PS50817">
    <property type="entry name" value="INTEIN_N_TER"/>
    <property type="match status" value="1"/>
</dbReference>
<protein>
    <submittedName>
        <fullName evidence="4">Hemolysin-type calcium-binding repeat family protein</fullName>
    </submittedName>
</protein>
<dbReference type="EMBL" id="CP012661">
    <property type="protein sequence ID" value="AMY69142.1"/>
    <property type="molecule type" value="Genomic_DNA"/>
</dbReference>
<gene>
    <name evidence="4" type="ORF">AKL17_1893</name>
</gene>
<dbReference type="Pfam" id="PF00353">
    <property type="entry name" value="HemolysinCabind"/>
    <property type="match status" value="6"/>
</dbReference>
<dbReference type="PROSITE" id="PS00330">
    <property type="entry name" value="HEMOLYSIN_CALCIUM"/>
    <property type="match status" value="8"/>
</dbReference>
<dbReference type="PANTHER" id="PTHR38340:SF1">
    <property type="entry name" value="S-LAYER PROTEIN"/>
    <property type="match status" value="1"/>
</dbReference>
<dbReference type="PATRIC" id="fig|1335048.3.peg.1973"/>
<dbReference type="InterPro" id="IPR001343">
    <property type="entry name" value="Hemolysn_Ca-bd"/>
</dbReference>
<evidence type="ECO:0000256" key="1">
    <source>
        <dbReference type="ARBA" id="ARBA00004613"/>
    </source>
</evidence>
<dbReference type="PRINTS" id="PR00313">
    <property type="entry name" value="CABNDNGRPT"/>
</dbReference>
<evidence type="ECO:0000313" key="4">
    <source>
        <dbReference type="EMBL" id="AMY69142.1"/>
    </source>
</evidence>
<dbReference type="InterPro" id="IPR050557">
    <property type="entry name" value="RTX_toxin/Mannuronan_C5-epim"/>
</dbReference>
<dbReference type="Pfam" id="PF13403">
    <property type="entry name" value="Hint_2"/>
    <property type="match status" value="1"/>
</dbReference>
<dbReference type="STRING" id="1335048.AKL17_1893"/>
<proteinExistence type="predicted"/>
<dbReference type="AlphaFoldDB" id="A0A159Z2C6"/>
<dbReference type="InterPro" id="IPR028992">
    <property type="entry name" value="Hedgehog/Intein_dom"/>
</dbReference>
<dbReference type="GO" id="GO:0005509">
    <property type="term" value="F:calcium ion binding"/>
    <property type="evidence" value="ECO:0007669"/>
    <property type="project" value="InterPro"/>
</dbReference>
<dbReference type="Gene3D" id="2.150.10.10">
    <property type="entry name" value="Serralysin-like metalloprotease, C-terminal"/>
    <property type="match status" value="5"/>
</dbReference>
<sequence>MTNSYTNYTIQAWDLSDISASNSHLFRDGVSGTARPEGMTFTISSSAVVKDVVVCDNDKYFNDGDLSQDLNNSVRLDNQNYTSSDGRITPEYSYVVRPLGSTNPADNITIYVFEMDGNDSAGIVSNAPLVAGTTYQVIKTDSTHPSVAYADLAKYVISPDGIVEGTAGNDYIDVNYTGDPQGDRIDNNDAVLAGQAPNDDIVRAGAGNDTVKAGLGNDTVYGEAGDDTLYGEAGNDYLDGGIGNDKLYGGDGNDTLIGGDGDDTLDGGTGDDYLDGGIGNDKLYGGDGNDTLIGGDGNDTLDGGTGNDYLDGGAGNDNLYGGDGNDVLKGGAGTNYLSGGNGDDTFIGGAGADTFNGGTGQDNIDYSASGAGVNVNLSTGAMSGGDAANDRIESGIDGVIGSNYDDTLIGFDAQGTHPSDTFSNQFWGNGGNDTIQGGGGDDFIDGGADNDYLHGGAGNDIIYGGSGNDTIIGGAGADKLYGGDDRDTFTFGAGEGIGDVVDGGAGGDDHDVLDLRGSVTAGGSLSIHYTGADSNGNGQNGYVNYFDADGNLTGKLDFTEIEEVVPCFTPGTAVATPRGERLVEELKVGDRIITRDNGIQQIRWLGHKTLDYGQLSRATHMKPVLIRQGSLGNGLPERDMLVSPNHRMLVANDRTALYFDEHEVLVSAKHLVNNKGVQSVDALGVTYIHFMFDQHEVVLANGTWTESFQPGDYTLAGIGNAQRGEIYDLFPELRTPQGLGEYTAARRTLKRHEAALLTR</sequence>
<dbReference type="GO" id="GO:0016539">
    <property type="term" value="P:intein-mediated protein splicing"/>
    <property type="evidence" value="ECO:0007669"/>
    <property type="project" value="InterPro"/>
</dbReference>
<dbReference type="GO" id="GO:0005576">
    <property type="term" value="C:extracellular region"/>
    <property type="evidence" value="ECO:0007669"/>
    <property type="project" value="UniProtKB-SubCell"/>
</dbReference>
<dbReference type="PANTHER" id="PTHR38340">
    <property type="entry name" value="S-LAYER PROTEIN"/>
    <property type="match status" value="1"/>
</dbReference>
<dbReference type="Proteomes" id="UP000076128">
    <property type="component" value="Chromosome"/>
</dbReference>
<evidence type="ECO:0000256" key="2">
    <source>
        <dbReference type="ARBA" id="ARBA00022525"/>
    </source>
</evidence>
<dbReference type="RefSeq" id="WP_166507079.1">
    <property type="nucleotide sequence ID" value="NZ_CP012661.1"/>
</dbReference>
<accession>A0A159Z2C6</accession>
<keyword evidence="5" id="KW-1185">Reference proteome</keyword>
<dbReference type="InterPro" id="IPR011049">
    <property type="entry name" value="Serralysin-like_metalloprot_C"/>
</dbReference>
<dbReference type="InterPro" id="IPR036844">
    <property type="entry name" value="Hint_dom_sf"/>
</dbReference>
<dbReference type="Gene3D" id="2.170.16.10">
    <property type="entry name" value="Hedgehog/Intein (Hint) domain"/>
    <property type="match status" value="1"/>
</dbReference>
<dbReference type="InterPro" id="IPR006141">
    <property type="entry name" value="Intein_N"/>
</dbReference>
<evidence type="ECO:0000259" key="3">
    <source>
        <dbReference type="Pfam" id="PF13403"/>
    </source>
</evidence>
<dbReference type="SUPFAM" id="SSF51294">
    <property type="entry name" value="Hedgehog/intein (Hint) domain"/>
    <property type="match status" value="1"/>
</dbReference>
<evidence type="ECO:0000313" key="5">
    <source>
        <dbReference type="Proteomes" id="UP000076128"/>
    </source>
</evidence>
<name>A0A159Z2C6_9RHOB</name>
<dbReference type="KEGG" id="daa:AKL17_1893"/>